<organism evidence="5 6">
    <name type="scientific">Maribacter chungangensis</name>
    <dbReference type="NCBI Taxonomy" id="1069117"/>
    <lineage>
        <taxon>Bacteria</taxon>
        <taxon>Pseudomonadati</taxon>
        <taxon>Bacteroidota</taxon>
        <taxon>Flavobacteriia</taxon>
        <taxon>Flavobacteriales</taxon>
        <taxon>Flavobacteriaceae</taxon>
        <taxon>Maribacter</taxon>
    </lineage>
</organism>
<keyword evidence="6" id="KW-1185">Reference proteome</keyword>
<evidence type="ECO:0000256" key="2">
    <source>
        <dbReference type="ARBA" id="ARBA00023002"/>
    </source>
</evidence>
<dbReference type="RefSeq" id="WP_379933684.1">
    <property type="nucleotide sequence ID" value="NZ_JBHTHY010000005.1"/>
</dbReference>
<dbReference type="PANTHER" id="PTHR22604:SF105">
    <property type="entry name" value="TRANS-1,2-DIHYDROBENZENE-1,2-DIOL DEHYDROGENASE"/>
    <property type="match status" value="1"/>
</dbReference>
<comment type="caution">
    <text evidence="5">The sequence shown here is derived from an EMBL/GenBank/DDBJ whole genome shotgun (WGS) entry which is preliminary data.</text>
</comment>
<dbReference type="SUPFAM" id="SSF55347">
    <property type="entry name" value="Glyceraldehyde-3-phosphate dehydrogenase-like, C-terminal domain"/>
    <property type="match status" value="1"/>
</dbReference>
<reference evidence="6" key="1">
    <citation type="journal article" date="2019" name="Int. J. Syst. Evol. Microbiol.">
        <title>The Global Catalogue of Microorganisms (GCM) 10K type strain sequencing project: providing services to taxonomists for standard genome sequencing and annotation.</title>
        <authorList>
            <consortium name="The Broad Institute Genomics Platform"/>
            <consortium name="The Broad Institute Genome Sequencing Center for Infectious Disease"/>
            <person name="Wu L."/>
            <person name="Ma J."/>
        </authorList>
    </citation>
    <scope>NUCLEOTIDE SEQUENCE [LARGE SCALE GENOMIC DNA]</scope>
    <source>
        <strain evidence="6">CCUG 61948</strain>
    </source>
</reference>
<dbReference type="InterPro" id="IPR036291">
    <property type="entry name" value="NAD(P)-bd_dom_sf"/>
</dbReference>
<sequence>MIRWGIVGAGKIANTFAKDLALVADNRLCAVASRSLSKAKDFAETYAADHAFGSYGELFQSDVVDVVYIATPHTSHADLSIRAMECRKHVLCEKPMGVNGAEVALMLDKARENKVFLMEALWSRFNPTIKKVKELVDAGEIGKLAYLKADFAFYGLDRDEKGRLLNPDLAGGTILDIGIYPIFLSYLLLGMPKNITAQAQFHKTGIERQTSMIFEYKDAQALLFSSLACDSEMKAEIAGSTGSLFINPRWHEAESYVLVKDGESEHIALGKMGKGYTHEIAEVAHCITAGKLESSLWSHQNTRDLCTLLDSVREEAGIHFPFEP</sequence>
<feature type="domain" description="Gfo/Idh/MocA-like oxidoreductase N-terminal" evidence="3">
    <location>
        <begin position="2"/>
        <end position="118"/>
    </location>
</feature>
<dbReference type="PANTHER" id="PTHR22604">
    <property type="entry name" value="OXIDOREDUCTASES"/>
    <property type="match status" value="1"/>
</dbReference>
<dbReference type="Proteomes" id="UP001597012">
    <property type="component" value="Unassembled WGS sequence"/>
</dbReference>
<evidence type="ECO:0000259" key="4">
    <source>
        <dbReference type="Pfam" id="PF22725"/>
    </source>
</evidence>
<protein>
    <submittedName>
        <fullName evidence="5">Gfo/Idh/MocA family protein</fullName>
    </submittedName>
</protein>
<evidence type="ECO:0000313" key="5">
    <source>
        <dbReference type="EMBL" id="MFD0797393.1"/>
    </source>
</evidence>
<proteinExistence type="inferred from homology"/>
<evidence type="ECO:0000259" key="3">
    <source>
        <dbReference type="Pfam" id="PF01408"/>
    </source>
</evidence>
<name>A0ABW3B2E3_9FLAO</name>
<keyword evidence="2" id="KW-0560">Oxidoreductase</keyword>
<dbReference type="Gene3D" id="3.40.50.720">
    <property type="entry name" value="NAD(P)-binding Rossmann-like Domain"/>
    <property type="match status" value="1"/>
</dbReference>
<evidence type="ECO:0000256" key="1">
    <source>
        <dbReference type="ARBA" id="ARBA00010928"/>
    </source>
</evidence>
<feature type="domain" description="GFO/IDH/MocA-like oxidoreductase" evidence="4">
    <location>
        <begin position="130"/>
        <end position="244"/>
    </location>
</feature>
<dbReference type="EMBL" id="JBHTHY010000005">
    <property type="protein sequence ID" value="MFD0797393.1"/>
    <property type="molecule type" value="Genomic_DNA"/>
</dbReference>
<dbReference type="Pfam" id="PF22725">
    <property type="entry name" value="GFO_IDH_MocA_C3"/>
    <property type="match status" value="1"/>
</dbReference>
<comment type="similarity">
    <text evidence="1">Belongs to the Gfo/Idh/MocA family.</text>
</comment>
<dbReference type="SUPFAM" id="SSF51735">
    <property type="entry name" value="NAD(P)-binding Rossmann-fold domains"/>
    <property type="match status" value="1"/>
</dbReference>
<dbReference type="Pfam" id="PF01408">
    <property type="entry name" value="GFO_IDH_MocA"/>
    <property type="match status" value="1"/>
</dbReference>
<dbReference type="InterPro" id="IPR000683">
    <property type="entry name" value="Gfo/Idh/MocA-like_OxRdtase_N"/>
</dbReference>
<gene>
    <name evidence="5" type="ORF">ACFQZJ_07970</name>
</gene>
<dbReference type="InterPro" id="IPR050984">
    <property type="entry name" value="Gfo/Idh/MocA_domain"/>
</dbReference>
<evidence type="ECO:0000313" key="6">
    <source>
        <dbReference type="Proteomes" id="UP001597012"/>
    </source>
</evidence>
<accession>A0ABW3B2E3</accession>
<dbReference type="Gene3D" id="3.30.360.10">
    <property type="entry name" value="Dihydrodipicolinate Reductase, domain 2"/>
    <property type="match status" value="1"/>
</dbReference>
<dbReference type="InterPro" id="IPR055170">
    <property type="entry name" value="GFO_IDH_MocA-like_dom"/>
</dbReference>